<organism evidence="4">
    <name type="scientific">Medioppia subpectinata</name>
    <dbReference type="NCBI Taxonomy" id="1979941"/>
    <lineage>
        <taxon>Eukaryota</taxon>
        <taxon>Metazoa</taxon>
        <taxon>Ecdysozoa</taxon>
        <taxon>Arthropoda</taxon>
        <taxon>Chelicerata</taxon>
        <taxon>Arachnida</taxon>
        <taxon>Acari</taxon>
        <taxon>Acariformes</taxon>
        <taxon>Sarcoptiformes</taxon>
        <taxon>Oribatida</taxon>
        <taxon>Brachypylina</taxon>
        <taxon>Oppioidea</taxon>
        <taxon>Oppiidae</taxon>
        <taxon>Medioppia</taxon>
    </lineage>
</organism>
<gene>
    <name evidence="4" type="ORF">OSB1V03_LOCUS9170</name>
</gene>
<evidence type="ECO:0000313" key="5">
    <source>
        <dbReference type="Proteomes" id="UP000759131"/>
    </source>
</evidence>
<dbReference type="PROSITE" id="PS01180">
    <property type="entry name" value="CUB"/>
    <property type="match status" value="1"/>
</dbReference>
<dbReference type="InterPro" id="IPR035914">
    <property type="entry name" value="Sperma_CUB_dom_sf"/>
</dbReference>
<dbReference type="AlphaFoldDB" id="A0A7R9KT05"/>
<sequence>MFGGCLIDAIGKFTEFHNPNYPEMDNRTIVCALNIKIYDLDVCQVRVDFNKFDIDQPTNGDCLGDKFRVTTSSGTPVVIPTLCGRNHNQHLYVNIPSNNDITERSSLRVDHVMAKCPHMTDIVAIGCIMLKVQI</sequence>
<comment type="caution">
    <text evidence="2">Lacks conserved residue(s) required for the propagation of feature annotation.</text>
</comment>
<dbReference type="EMBL" id="OC860632">
    <property type="protein sequence ID" value="CAD7628749.1"/>
    <property type="molecule type" value="Genomic_DNA"/>
</dbReference>
<evidence type="ECO:0000256" key="2">
    <source>
        <dbReference type="PROSITE-ProRule" id="PRU00059"/>
    </source>
</evidence>
<dbReference type="SUPFAM" id="SSF49854">
    <property type="entry name" value="Spermadhesin, CUB domain"/>
    <property type="match status" value="1"/>
</dbReference>
<dbReference type="EMBL" id="CAJPIZ010006057">
    <property type="protein sequence ID" value="CAG2109179.1"/>
    <property type="molecule type" value="Genomic_DNA"/>
</dbReference>
<dbReference type="Pfam" id="PF00431">
    <property type="entry name" value="CUB"/>
    <property type="match status" value="1"/>
</dbReference>
<dbReference type="OrthoDB" id="2105077at2759"/>
<name>A0A7R9KT05_9ACAR</name>
<keyword evidence="1" id="KW-1015">Disulfide bond</keyword>
<dbReference type="Proteomes" id="UP000759131">
    <property type="component" value="Unassembled WGS sequence"/>
</dbReference>
<feature type="domain" description="CUB" evidence="3">
    <location>
        <begin position="2"/>
        <end position="85"/>
    </location>
</feature>
<reference evidence="4" key="1">
    <citation type="submission" date="2020-11" db="EMBL/GenBank/DDBJ databases">
        <authorList>
            <person name="Tran Van P."/>
        </authorList>
    </citation>
    <scope>NUCLEOTIDE SEQUENCE</scope>
</reference>
<proteinExistence type="predicted"/>
<protein>
    <recommendedName>
        <fullName evidence="3">CUB domain-containing protein</fullName>
    </recommendedName>
</protein>
<evidence type="ECO:0000259" key="3">
    <source>
        <dbReference type="PROSITE" id="PS01180"/>
    </source>
</evidence>
<evidence type="ECO:0000256" key="1">
    <source>
        <dbReference type="ARBA" id="ARBA00023157"/>
    </source>
</evidence>
<dbReference type="Gene3D" id="2.60.120.290">
    <property type="entry name" value="Spermadhesin, CUB domain"/>
    <property type="match status" value="1"/>
</dbReference>
<keyword evidence="5" id="KW-1185">Reference proteome</keyword>
<dbReference type="InterPro" id="IPR000859">
    <property type="entry name" value="CUB_dom"/>
</dbReference>
<evidence type="ECO:0000313" key="4">
    <source>
        <dbReference type="EMBL" id="CAD7628749.1"/>
    </source>
</evidence>
<dbReference type="PANTHER" id="PTHR33236:SF5">
    <property type="entry name" value="CUB DOMAIN-CONTAINING PROTEIN"/>
    <property type="match status" value="1"/>
</dbReference>
<accession>A0A7R9KT05</accession>
<dbReference type="PANTHER" id="PTHR33236">
    <property type="entry name" value="INTRAFLAGELLAR TRANSPORT PROTEIN 122 FAMILY PROTEIN-RELATED"/>
    <property type="match status" value="1"/>
</dbReference>